<evidence type="ECO:0000313" key="13">
    <source>
        <dbReference type="EMBL" id="PRP65881.1"/>
    </source>
</evidence>
<evidence type="ECO:0000256" key="10">
    <source>
        <dbReference type="RuleBase" id="RU003923"/>
    </source>
</evidence>
<evidence type="ECO:0000313" key="14">
    <source>
        <dbReference type="Proteomes" id="UP000239532"/>
    </source>
</evidence>
<dbReference type="Gene3D" id="1.20.81.30">
    <property type="entry name" value="Type II secretion system (T2SS), domain F"/>
    <property type="match status" value="2"/>
</dbReference>
<dbReference type="InterPro" id="IPR018076">
    <property type="entry name" value="T2SS_GspF_dom"/>
</dbReference>
<keyword evidence="5" id="KW-1003">Cell membrane</keyword>
<keyword evidence="6 10" id="KW-0812">Transmembrane</keyword>
<dbReference type="GO" id="GO:0005886">
    <property type="term" value="C:plasma membrane"/>
    <property type="evidence" value="ECO:0007669"/>
    <property type="project" value="UniProtKB-SubCell"/>
</dbReference>
<comment type="function">
    <text evidence="1">Component of the type II secretion system inner membrane complex required for the energy-dependent secretion of extracellular factors such as proteases and toxins from the periplasm.</text>
</comment>
<dbReference type="PANTHER" id="PTHR30012">
    <property type="entry name" value="GENERAL SECRETION PATHWAY PROTEIN"/>
    <property type="match status" value="1"/>
</dbReference>
<evidence type="ECO:0000256" key="2">
    <source>
        <dbReference type="ARBA" id="ARBA00004651"/>
    </source>
</evidence>
<evidence type="ECO:0000256" key="6">
    <source>
        <dbReference type="ARBA" id="ARBA00022692"/>
    </source>
</evidence>
<comment type="caution">
    <text evidence="13">The sequence shown here is derived from an EMBL/GenBank/DDBJ whole genome shotgun (WGS) entry which is preliminary data.</text>
</comment>
<evidence type="ECO:0000256" key="4">
    <source>
        <dbReference type="ARBA" id="ARBA00022448"/>
    </source>
</evidence>
<dbReference type="OrthoDB" id="1523422at2"/>
<gene>
    <name evidence="13" type="ORF">BST86_01640</name>
</gene>
<name>A0A2S9WQZ0_9FLAO</name>
<comment type="similarity">
    <text evidence="3 10">Belongs to the GSP F family.</text>
</comment>
<feature type="transmembrane region" description="Helical" evidence="11">
    <location>
        <begin position="344"/>
        <end position="366"/>
    </location>
</feature>
<comment type="subcellular location">
    <subcellularLocation>
        <location evidence="2 10">Cell membrane</location>
        <topology evidence="2 10">Multi-pass membrane protein</topology>
    </subcellularLocation>
</comment>
<evidence type="ECO:0000256" key="1">
    <source>
        <dbReference type="ARBA" id="ARBA00002684"/>
    </source>
</evidence>
<accession>A0A2S9WQZ0</accession>
<dbReference type="Pfam" id="PF00482">
    <property type="entry name" value="T2SSF"/>
    <property type="match status" value="2"/>
</dbReference>
<dbReference type="InterPro" id="IPR001992">
    <property type="entry name" value="T2SS_GspF/T4SS_PilC_CS"/>
</dbReference>
<protein>
    <recommendedName>
        <fullName evidence="9">General secretion pathway protein F</fullName>
    </recommendedName>
</protein>
<dbReference type="AlphaFoldDB" id="A0A2S9WQZ0"/>
<dbReference type="PROSITE" id="PS00874">
    <property type="entry name" value="T2SP_F"/>
    <property type="match status" value="1"/>
</dbReference>
<evidence type="ECO:0000256" key="9">
    <source>
        <dbReference type="ARBA" id="ARBA00030750"/>
    </source>
</evidence>
<evidence type="ECO:0000256" key="8">
    <source>
        <dbReference type="ARBA" id="ARBA00023136"/>
    </source>
</evidence>
<keyword evidence="7 11" id="KW-1133">Transmembrane helix</keyword>
<dbReference type="GO" id="GO:0009306">
    <property type="term" value="P:protein secretion"/>
    <property type="evidence" value="ECO:0007669"/>
    <property type="project" value="InterPro"/>
</dbReference>
<organism evidence="13 14">
    <name type="scientific">Nonlabens agnitus</name>
    <dbReference type="NCBI Taxonomy" id="870484"/>
    <lineage>
        <taxon>Bacteria</taxon>
        <taxon>Pseudomonadati</taxon>
        <taxon>Bacteroidota</taxon>
        <taxon>Flavobacteriia</taxon>
        <taxon>Flavobacteriales</taxon>
        <taxon>Flavobacteriaceae</taxon>
        <taxon>Nonlabens</taxon>
    </lineage>
</organism>
<reference evidence="13 14" key="1">
    <citation type="submission" date="2016-11" db="EMBL/GenBank/DDBJ databases">
        <title>Trade-off between light-utilization and light-protection in marine flavobacteria.</title>
        <authorList>
            <person name="Kumagai Y."/>
        </authorList>
    </citation>
    <scope>NUCLEOTIDE SEQUENCE [LARGE SCALE GENOMIC DNA]</scope>
    <source>
        <strain evidence="13 14">JCM 17109</strain>
    </source>
</reference>
<evidence type="ECO:0000256" key="3">
    <source>
        <dbReference type="ARBA" id="ARBA00005745"/>
    </source>
</evidence>
<proteinExistence type="inferred from homology"/>
<evidence type="ECO:0000256" key="11">
    <source>
        <dbReference type="SAM" id="Phobius"/>
    </source>
</evidence>
<feature type="domain" description="Type II secretion system protein GspF" evidence="12">
    <location>
        <begin position="245"/>
        <end position="367"/>
    </location>
</feature>
<evidence type="ECO:0000256" key="7">
    <source>
        <dbReference type="ARBA" id="ARBA00022989"/>
    </source>
</evidence>
<feature type="domain" description="Type II secretion system protein GspF" evidence="12">
    <location>
        <begin position="43"/>
        <end position="165"/>
    </location>
</feature>
<keyword evidence="14" id="KW-1185">Reference proteome</keyword>
<dbReference type="EMBL" id="MQUC01000003">
    <property type="protein sequence ID" value="PRP65881.1"/>
    <property type="molecule type" value="Genomic_DNA"/>
</dbReference>
<sequence length="376" mass="42838">MGFKIENIQTATATKKETQKVSIWKREIALFGAVFNNKVKEEFYTELGVLLNAGIQLKQALDLIGTSFKKESHKRIVHDIVASIVLGKSFSNAIQPIKSFTEYEYYSIQIGEETGTLHQVAQQLADFYTRKNNQRRQLIGALIYPCIILSTAVLVVLFMLQFVVPMFQDIFEQQDLELPWITNFIIEVSEIVGAYGFWILVLLVGLLFFNKFLLKQVWYKKFMHNALLRIPYIGALIKTIYLSQFTQAFSLLTIAKVPFVNSINLVKKMIDFHPLKEALDAIEKEVMRGTSISKSMSSHKIFSSKMIAMVGVAEETNQNEYVFKKLNEQFNVEVEHKSKLLSTVLEPVIIVIIGLIVGVILISMYLPMFQLSSVLG</sequence>
<feature type="transmembrane region" description="Helical" evidence="11">
    <location>
        <begin position="138"/>
        <end position="164"/>
    </location>
</feature>
<keyword evidence="8 11" id="KW-0472">Membrane</keyword>
<dbReference type="RefSeq" id="WP_105981748.1">
    <property type="nucleotide sequence ID" value="NZ_MQUC01000003.1"/>
</dbReference>
<dbReference type="InterPro" id="IPR003004">
    <property type="entry name" value="GspF/PilC"/>
</dbReference>
<dbReference type="PANTHER" id="PTHR30012:SF0">
    <property type="entry name" value="TYPE II SECRETION SYSTEM PROTEIN F-RELATED"/>
    <property type="match status" value="1"/>
</dbReference>
<evidence type="ECO:0000256" key="5">
    <source>
        <dbReference type="ARBA" id="ARBA00022475"/>
    </source>
</evidence>
<dbReference type="InterPro" id="IPR042094">
    <property type="entry name" value="T2SS_GspF_sf"/>
</dbReference>
<feature type="transmembrane region" description="Helical" evidence="11">
    <location>
        <begin position="184"/>
        <end position="210"/>
    </location>
</feature>
<evidence type="ECO:0000259" key="12">
    <source>
        <dbReference type="Pfam" id="PF00482"/>
    </source>
</evidence>
<keyword evidence="4 10" id="KW-0813">Transport</keyword>
<dbReference type="Proteomes" id="UP000239532">
    <property type="component" value="Unassembled WGS sequence"/>
</dbReference>